<reference evidence="2" key="1">
    <citation type="journal article" date="2021" name="Proc. Natl. Acad. Sci. U.S.A.">
        <title>A Catalog of Tens of Thousands of Viruses from Human Metagenomes Reveals Hidden Associations with Chronic Diseases.</title>
        <authorList>
            <person name="Tisza M.J."/>
            <person name="Buck C.B."/>
        </authorList>
    </citation>
    <scope>NUCLEOTIDE SEQUENCE</scope>
    <source>
        <strain evidence="2">CthJQ11</strain>
    </source>
</reference>
<dbReference type="EMBL" id="BK016016">
    <property type="protein sequence ID" value="DAF89750.1"/>
    <property type="molecule type" value="Genomic_DNA"/>
</dbReference>
<name>A0A8S5U5S6_9CAUD</name>
<organism evidence="2">
    <name type="scientific">Podoviridae sp. cthJQ11</name>
    <dbReference type="NCBI Taxonomy" id="2825267"/>
    <lineage>
        <taxon>Viruses</taxon>
        <taxon>Duplodnaviria</taxon>
        <taxon>Heunggongvirae</taxon>
        <taxon>Uroviricota</taxon>
        <taxon>Caudoviricetes</taxon>
    </lineage>
</organism>
<protein>
    <submittedName>
        <fullName evidence="2">Uncharacterized protein</fullName>
    </submittedName>
</protein>
<feature type="region of interest" description="Disordered" evidence="1">
    <location>
        <begin position="218"/>
        <end position="237"/>
    </location>
</feature>
<proteinExistence type="predicted"/>
<evidence type="ECO:0000313" key="2">
    <source>
        <dbReference type="EMBL" id="DAF89750.1"/>
    </source>
</evidence>
<sequence length="237" mass="25382">MATCEHSSGVAKAGLTTGIIGTSLAGLWALGAGNGNGLLGGLFGGNCNNGVMAAQGAYQAALSAKDAEIGQLKAERYADHVGTGVYAALNSQMKEAYQELVVTRERLARNETEFGCLQRDVSRISGQVAALDAEAVNNRVNNQKTADALECLAKSTNDQFANVYRTIDSKVQLEAERRECGDHRIFEYVNCNYVKAQKKISKDDICPEVMPRYNSWTAPTSEAPATQPVTGSIKVTR</sequence>
<evidence type="ECO:0000256" key="1">
    <source>
        <dbReference type="SAM" id="MobiDB-lite"/>
    </source>
</evidence>
<accession>A0A8S5U5S6</accession>